<reference evidence="3 4" key="1">
    <citation type="submission" date="2019-06" db="EMBL/GenBank/DDBJ databases">
        <title>Genome organization and adaptive potential of archetypical organophosphate degarding Sphingobium fuliginis ATCC 27551.</title>
        <authorList>
            <person name="Sarwar A."/>
            <person name="Parthasarathy S."/>
            <person name="Singh C."/>
            <person name="Siddavattam D."/>
        </authorList>
    </citation>
    <scope>NUCLEOTIDE SEQUENCE [LARGE SCALE GENOMIC DNA]</scope>
    <source>
        <strain evidence="3 4">ATCC 27551</strain>
    </source>
</reference>
<keyword evidence="2" id="KW-1133">Transmembrane helix</keyword>
<proteinExistence type="predicted"/>
<dbReference type="AlphaFoldDB" id="A0A5B8CEN9"/>
<gene>
    <name evidence="3" type="ORF">FIL70_03670</name>
</gene>
<accession>A0A5B8CEN9</accession>
<dbReference type="KEGG" id="sufl:FIL70_03670"/>
<evidence type="ECO:0000256" key="2">
    <source>
        <dbReference type="SAM" id="Phobius"/>
    </source>
</evidence>
<evidence type="ECO:0000256" key="1">
    <source>
        <dbReference type="SAM" id="MobiDB-lite"/>
    </source>
</evidence>
<feature type="compositionally biased region" description="Basic and acidic residues" evidence="1">
    <location>
        <begin position="230"/>
        <end position="239"/>
    </location>
</feature>
<dbReference type="Proteomes" id="UP000311469">
    <property type="component" value="Chromosome cSF1"/>
</dbReference>
<protein>
    <submittedName>
        <fullName evidence="3">Uncharacterized protein</fullName>
    </submittedName>
</protein>
<keyword evidence="2" id="KW-0472">Membrane</keyword>
<feature type="transmembrane region" description="Helical" evidence="2">
    <location>
        <begin position="63"/>
        <end position="81"/>
    </location>
</feature>
<dbReference type="EMBL" id="CP041016">
    <property type="protein sequence ID" value="QDC36477.1"/>
    <property type="molecule type" value="Genomic_DNA"/>
</dbReference>
<name>A0A5B8CEN9_SPHSA</name>
<feature type="region of interest" description="Disordered" evidence="1">
    <location>
        <begin position="207"/>
        <end position="239"/>
    </location>
</feature>
<organism evidence="3 4">
    <name type="scientific">Sphingobium fuliginis ATCC 27551</name>
    <dbReference type="NCBI Taxonomy" id="1208342"/>
    <lineage>
        <taxon>Bacteria</taxon>
        <taxon>Pseudomonadati</taxon>
        <taxon>Pseudomonadota</taxon>
        <taxon>Alphaproteobacteria</taxon>
        <taxon>Sphingomonadales</taxon>
        <taxon>Sphingomonadaceae</taxon>
        <taxon>Sphingobium</taxon>
    </lineage>
</organism>
<evidence type="ECO:0000313" key="3">
    <source>
        <dbReference type="EMBL" id="QDC36477.1"/>
    </source>
</evidence>
<feature type="transmembrane region" description="Helical" evidence="2">
    <location>
        <begin position="39"/>
        <end position="57"/>
    </location>
</feature>
<evidence type="ECO:0000313" key="4">
    <source>
        <dbReference type="Proteomes" id="UP000311469"/>
    </source>
</evidence>
<sequence length="239" mass="25858">MDKNLLNLPWQIQLSLGGGYLAYLIAYAGIRQHHTATDAIFRTVAFGLAATAVLLWAPLEHGLLEIAALAAALATGALWRWKGMAMTKAALGVANVTWSDDIPSAWISITAMRTDVRPSQIAVDLDNGRTLVCDDTRRFANAPYGPCVFGLDGSIALYVTAEMRPDNTWLEKLDVEHPLDGPRLTYIPASAVKRIEMRLWTRANEKAASGAVPVAGEAEEPGASGAELSQEYRPDDPQT</sequence>
<feature type="compositionally biased region" description="Low complexity" evidence="1">
    <location>
        <begin position="207"/>
        <end position="227"/>
    </location>
</feature>
<keyword evidence="2" id="KW-0812">Transmembrane</keyword>
<feature type="transmembrane region" description="Helical" evidence="2">
    <location>
        <begin position="12"/>
        <end position="30"/>
    </location>
</feature>
<dbReference type="RefSeq" id="WP_140041670.1">
    <property type="nucleotide sequence ID" value="NZ_CP041016.1"/>
</dbReference>